<feature type="chain" id="PRO_5034984878" description="Secreted protein" evidence="1">
    <location>
        <begin position="28"/>
        <end position="112"/>
    </location>
</feature>
<reference evidence="2" key="1">
    <citation type="submission" date="2021-05" db="EMBL/GenBank/DDBJ databases">
        <authorList>
            <person name="Alioto T."/>
            <person name="Alioto T."/>
            <person name="Gomez Garrido J."/>
        </authorList>
    </citation>
    <scope>NUCLEOTIDE SEQUENCE</scope>
</reference>
<evidence type="ECO:0000256" key="1">
    <source>
        <dbReference type="SAM" id="SignalP"/>
    </source>
</evidence>
<dbReference type="AlphaFoldDB" id="A0A8D9B4F0"/>
<proteinExistence type="predicted"/>
<feature type="signal peptide" evidence="1">
    <location>
        <begin position="1"/>
        <end position="27"/>
    </location>
</feature>
<evidence type="ECO:0008006" key="3">
    <source>
        <dbReference type="Google" id="ProtNLM"/>
    </source>
</evidence>
<keyword evidence="1" id="KW-0732">Signal</keyword>
<accession>A0A8D9B4F0</accession>
<name>A0A8D9B4F0_9HEMI</name>
<sequence length="112" mass="12531">MVLVRKIVAIFLRVLLIAALPDNTVDAVLCHCLHNFPAQWSSICRYCRTRLQVIATGHVGDNERTVGICPGVALEAFQTDDSHDIELGQNKTTDHSLIERHHFDNIKKEVGT</sequence>
<evidence type="ECO:0000313" key="2">
    <source>
        <dbReference type="EMBL" id="CAG6778383.1"/>
    </source>
</evidence>
<organism evidence="2">
    <name type="scientific">Cacopsylla melanoneura</name>
    <dbReference type="NCBI Taxonomy" id="428564"/>
    <lineage>
        <taxon>Eukaryota</taxon>
        <taxon>Metazoa</taxon>
        <taxon>Ecdysozoa</taxon>
        <taxon>Arthropoda</taxon>
        <taxon>Hexapoda</taxon>
        <taxon>Insecta</taxon>
        <taxon>Pterygota</taxon>
        <taxon>Neoptera</taxon>
        <taxon>Paraneoptera</taxon>
        <taxon>Hemiptera</taxon>
        <taxon>Sternorrhyncha</taxon>
        <taxon>Psylloidea</taxon>
        <taxon>Psyllidae</taxon>
        <taxon>Psyllinae</taxon>
        <taxon>Cacopsylla</taxon>
    </lineage>
</organism>
<dbReference type="EMBL" id="HBUF01609363">
    <property type="protein sequence ID" value="CAG6778383.1"/>
    <property type="molecule type" value="Transcribed_RNA"/>
</dbReference>
<protein>
    <recommendedName>
        <fullName evidence="3">Secreted protein</fullName>
    </recommendedName>
</protein>